<dbReference type="Proteomes" id="UP001642360">
    <property type="component" value="Unassembled WGS sequence"/>
</dbReference>
<protein>
    <submittedName>
        <fullName evidence="1">Uncharacterized protein</fullName>
    </submittedName>
</protein>
<keyword evidence="2" id="KW-1185">Reference proteome</keyword>
<gene>
    <name evidence="1" type="ORF">ILEXP_LOCUS25004</name>
</gene>
<comment type="caution">
    <text evidence="1">The sequence shown here is derived from an EMBL/GenBank/DDBJ whole genome shotgun (WGS) entry which is preliminary data.</text>
</comment>
<sequence>MEKMNALEGGVVIEGHPVRESFSHRRASQSRRTDILHNLAEFWKKKGQMISLSADDKFIQAGLNSSRTVLGRNACEIQMVHQEDAGLNVEIAKLAFAKGIWSYVCKMDHALRKYSAFYHLRPIIAVNAISLIQKVPPELDTINISSADHPETSTASAICCKVACERSRKKLLRPSNKLIANGLIFLGGVICLSRGQSNLGAKVAMAYILSKLTKRGASSSQSRQALVP</sequence>
<reference evidence="1 2" key="1">
    <citation type="submission" date="2024-02" db="EMBL/GenBank/DDBJ databases">
        <authorList>
            <person name="Vignale AGUSTIN F."/>
            <person name="Sosa J E."/>
            <person name="Modenutti C."/>
        </authorList>
    </citation>
    <scope>NUCLEOTIDE SEQUENCE [LARGE SCALE GENOMIC DNA]</scope>
</reference>
<organism evidence="1 2">
    <name type="scientific">Ilex paraguariensis</name>
    <name type="common">yerba mate</name>
    <dbReference type="NCBI Taxonomy" id="185542"/>
    <lineage>
        <taxon>Eukaryota</taxon>
        <taxon>Viridiplantae</taxon>
        <taxon>Streptophyta</taxon>
        <taxon>Embryophyta</taxon>
        <taxon>Tracheophyta</taxon>
        <taxon>Spermatophyta</taxon>
        <taxon>Magnoliopsida</taxon>
        <taxon>eudicotyledons</taxon>
        <taxon>Gunneridae</taxon>
        <taxon>Pentapetalae</taxon>
        <taxon>asterids</taxon>
        <taxon>campanulids</taxon>
        <taxon>Aquifoliales</taxon>
        <taxon>Aquifoliaceae</taxon>
        <taxon>Ilex</taxon>
    </lineage>
</organism>
<proteinExistence type="predicted"/>
<evidence type="ECO:0000313" key="2">
    <source>
        <dbReference type="Proteomes" id="UP001642360"/>
    </source>
</evidence>
<evidence type="ECO:0000313" key="1">
    <source>
        <dbReference type="EMBL" id="CAK9156460.1"/>
    </source>
</evidence>
<dbReference type="AlphaFoldDB" id="A0ABC8SHV6"/>
<accession>A0ABC8SHV6</accession>
<dbReference type="EMBL" id="CAUOFW020002859">
    <property type="protein sequence ID" value="CAK9156460.1"/>
    <property type="molecule type" value="Genomic_DNA"/>
</dbReference>
<name>A0ABC8SHV6_9AQUA</name>